<dbReference type="InterPro" id="IPR007438">
    <property type="entry name" value="DUF488"/>
</dbReference>
<dbReference type="RefSeq" id="WP_183304623.1">
    <property type="nucleotide sequence ID" value="NZ_JACIFD010000007.1"/>
</dbReference>
<proteinExistence type="predicted"/>
<dbReference type="Proteomes" id="UP000571183">
    <property type="component" value="Unassembled WGS sequence"/>
</dbReference>
<sequence length="201" mass="23343">MVYEQTPTGVLKERRLAIHREIRHRENQMHECLRCGEEFKGRRHARFCSSRCRTAASRTRQKHTIASIGYEGKTPTEVISELKRQNVNTLIDVRLNALSRKKGFSKTALTIALQAEGIEYLHFRALGNQKTNRAGYAELKTPVALAARDRFRQYLDSEPAQEQLQTLRVLRADKTRRIALFCFEHDTCHCHREQIIEALLQ</sequence>
<name>A0A840DJD2_9MICO</name>
<dbReference type="PANTHER" id="PTHR39337">
    <property type="entry name" value="BLR5642 PROTEIN"/>
    <property type="match status" value="1"/>
</dbReference>
<keyword evidence="2" id="KW-1185">Reference proteome</keyword>
<organism evidence="1 2">
    <name type="scientific">Canibacter oris</name>
    <dbReference type="NCBI Taxonomy" id="1365628"/>
    <lineage>
        <taxon>Bacteria</taxon>
        <taxon>Bacillati</taxon>
        <taxon>Actinomycetota</taxon>
        <taxon>Actinomycetes</taxon>
        <taxon>Micrococcales</taxon>
        <taxon>Microbacteriaceae</taxon>
        <taxon>Canibacter</taxon>
    </lineage>
</organism>
<protein>
    <recommendedName>
        <fullName evidence="3">DUF488 domain-containing protein</fullName>
    </recommendedName>
</protein>
<dbReference type="PANTHER" id="PTHR39337:SF1">
    <property type="entry name" value="BLR5642 PROTEIN"/>
    <property type="match status" value="1"/>
</dbReference>
<evidence type="ECO:0000313" key="1">
    <source>
        <dbReference type="EMBL" id="MBB4071592.1"/>
    </source>
</evidence>
<accession>A0A840DJD2</accession>
<evidence type="ECO:0000313" key="2">
    <source>
        <dbReference type="Proteomes" id="UP000571183"/>
    </source>
</evidence>
<reference evidence="1" key="1">
    <citation type="submission" date="2020-08" db="EMBL/GenBank/DDBJ databases">
        <title>Sequencing the genomes of 1000 actinobacteria strains.</title>
        <authorList>
            <person name="Klenk H.-P."/>
        </authorList>
    </citation>
    <scope>NUCLEOTIDE SEQUENCE [LARGE SCALE GENOMIC DNA]</scope>
    <source>
        <strain evidence="1">DSM 27064</strain>
    </source>
</reference>
<gene>
    <name evidence="1" type="ORF">F5897_000900</name>
</gene>
<evidence type="ECO:0008006" key="3">
    <source>
        <dbReference type="Google" id="ProtNLM"/>
    </source>
</evidence>
<comment type="caution">
    <text evidence="1">The sequence shown here is derived from an EMBL/GenBank/DDBJ whole genome shotgun (WGS) entry which is preliminary data.</text>
</comment>
<dbReference type="EMBL" id="JACIFD010000007">
    <property type="protein sequence ID" value="MBB4071592.1"/>
    <property type="molecule type" value="Genomic_DNA"/>
</dbReference>
<dbReference type="AlphaFoldDB" id="A0A840DJD2"/>
<dbReference type="Pfam" id="PF04343">
    <property type="entry name" value="DUF488"/>
    <property type="match status" value="1"/>
</dbReference>